<dbReference type="AlphaFoldDB" id="A0A6J4MQ57"/>
<protein>
    <submittedName>
        <fullName evidence="1">Uncharacterized protein</fullName>
    </submittedName>
</protein>
<evidence type="ECO:0000313" key="1">
    <source>
        <dbReference type="EMBL" id="CAA9365777.1"/>
    </source>
</evidence>
<gene>
    <name evidence="1" type="ORF">AVDCRST_MAG94-3707</name>
</gene>
<sequence>MGDQKRLSAFKRHFDQFFNSAAAIKRYGTMVAGFTTPSSR</sequence>
<dbReference type="EMBL" id="CADCTY010001287">
    <property type="protein sequence ID" value="CAA9365777.1"/>
    <property type="molecule type" value="Genomic_DNA"/>
</dbReference>
<reference evidence="1" key="1">
    <citation type="submission" date="2020-02" db="EMBL/GenBank/DDBJ databases">
        <authorList>
            <person name="Meier V. D."/>
        </authorList>
    </citation>
    <scope>NUCLEOTIDE SEQUENCE</scope>
    <source>
        <strain evidence="1">AVDCRST_MAG94</strain>
    </source>
</reference>
<accession>A0A6J4MQ57</accession>
<proteinExistence type="predicted"/>
<name>A0A6J4MQ57_9CYAN</name>
<organism evidence="1">
    <name type="scientific">uncultured Leptolyngbya sp</name>
    <dbReference type="NCBI Taxonomy" id="332963"/>
    <lineage>
        <taxon>Bacteria</taxon>
        <taxon>Bacillati</taxon>
        <taxon>Cyanobacteriota</taxon>
        <taxon>Cyanophyceae</taxon>
        <taxon>Leptolyngbyales</taxon>
        <taxon>Leptolyngbyaceae</taxon>
        <taxon>Leptolyngbya group</taxon>
        <taxon>Leptolyngbya</taxon>
        <taxon>environmental samples</taxon>
    </lineage>
</organism>